<evidence type="ECO:0000256" key="6">
    <source>
        <dbReference type="ARBA" id="ARBA00023136"/>
    </source>
</evidence>
<keyword evidence="9" id="KW-1185">Reference proteome</keyword>
<keyword evidence="7" id="KW-0813">Transport</keyword>
<evidence type="ECO:0000256" key="7">
    <source>
        <dbReference type="RuleBase" id="RU363107"/>
    </source>
</evidence>
<comment type="subcellular location">
    <subcellularLocation>
        <location evidence="2 7">Membrane</location>
        <topology evidence="2 7">Multi-pass membrane protein</topology>
    </subcellularLocation>
</comment>
<protein>
    <recommendedName>
        <fullName evidence="7">PRA1 family protein</fullName>
    </recommendedName>
</protein>
<proteinExistence type="inferred from homology"/>
<keyword evidence="6 7" id="KW-0472">Membrane</keyword>
<dbReference type="Pfam" id="PF03208">
    <property type="entry name" value="PRA1"/>
    <property type="match status" value="1"/>
</dbReference>
<evidence type="ECO:0000256" key="1">
    <source>
        <dbReference type="ARBA" id="ARBA00002501"/>
    </source>
</evidence>
<evidence type="ECO:0000256" key="2">
    <source>
        <dbReference type="ARBA" id="ARBA00004141"/>
    </source>
</evidence>
<evidence type="ECO:0000256" key="3">
    <source>
        <dbReference type="ARBA" id="ARBA00006483"/>
    </source>
</evidence>
<reference evidence="8" key="1">
    <citation type="journal article" date="2020" name="bioRxiv">
        <title>Comparative genomics of Chlamydomonas.</title>
        <authorList>
            <person name="Craig R.J."/>
            <person name="Hasan A.R."/>
            <person name="Ness R.W."/>
            <person name="Keightley P.D."/>
        </authorList>
    </citation>
    <scope>NUCLEOTIDE SEQUENCE</scope>
    <source>
        <strain evidence="8">CCAP 11/70</strain>
    </source>
</reference>
<feature type="transmembrane region" description="Helical" evidence="7">
    <location>
        <begin position="133"/>
        <end position="157"/>
    </location>
</feature>
<evidence type="ECO:0000256" key="4">
    <source>
        <dbReference type="ARBA" id="ARBA00022692"/>
    </source>
</evidence>
<comment type="similarity">
    <text evidence="3 7">Belongs to the PRA1 family.</text>
</comment>
<accession>A0A835YFS7</accession>
<feature type="transmembrane region" description="Helical" evidence="7">
    <location>
        <begin position="75"/>
        <end position="96"/>
    </location>
</feature>
<evidence type="ECO:0000256" key="5">
    <source>
        <dbReference type="ARBA" id="ARBA00022989"/>
    </source>
</evidence>
<feature type="transmembrane region" description="Helical" evidence="7">
    <location>
        <begin position="163"/>
        <end position="181"/>
    </location>
</feature>
<dbReference type="PANTHER" id="PTHR12859:SF0">
    <property type="entry name" value="PRA1 FAMILY PROTEIN"/>
    <property type="match status" value="1"/>
</dbReference>
<dbReference type="AlphaFoldDB" id="A0A835YFS7"/>
<dbReference type="Proteomes" id="UP000612055">
    <property type="component" value="Unassembled WGS sequence"/>
</dbReference>
<sequence>MDWSQLEWSELATALREVSWSAPRPPAEFFRAFGAPNGRSYMGRVKNNLYYYRTNYLIILVFSFLVCFIRNPLALAALGVCTLGLGLCNDPFAIALNDFLLHSLRKVAPRLVGRARAKAGSDGVVGLHKRKRLYIVVLPRSLVVAVLLMAGLLLVYLSHAVLTLAWAILLGVGLPLAHASFRLPNLKAKIASAREEFRAVWRGYQAELYNDHTHLH</sequence>
<name>A0A835YFS7_9CHLO</name>
<keyword evidence="4 7" id="KW-0812">Transmembrane</keyword>
<comment type="caution">
    <text evidence="8">The sequence shown here is derived from an EMBL/GenBank/DDBJ whole genome shotgun (WGS) entry which is preliminary data.</text>
</comment>
<gene>
    <name evidence="8" type="ORF">HYH03_000604</name>
</gene>
<keyword evidence="5 7" id="KW-1133">Transmembrane helix</keyword>
<comment type="function">
    <text evidence="1 7">May be involved in both secretory and endocytic intracellular trafficking in the endosomal/prevacuolar compartments.</text>
</comment>
<dbReference type="GO" id="GO:0016020">
    <property type="term" value="C:membrane"/>
    <property type="evidence" value="ECO:0007669"/>
    <property type="project" value="UniProtKB-SubCell"/>
</dbReference>
<feature type="transmembrane region" description="Helical" evidence="7">
    <location>
        <begin position="49"/>
        <end position="69"/>
    </location>
</feature>
<evidence type="ECO:0000313" key="9">
    <source>
        <dbReference type="Proteomes" id="UP000612055"/>
    </source>
</evidence>
<dbReference type="OrthoDB" id="537033at2759"/>
<dbReference type="InterPro" id="IPR004895">
    <property type="entry name" value="Prenylated_rab_accept_PRA1"/>
</dbReference>
<evidence type="ECO:0000313" key="8">
    <source>
        <dbReference type="EMBL" id="KAG2502112.1"/>
    </source>
</evidence>
<dbReference type="GO" id="GO:0016192">
    <property type="term" value="P:vesicle-mediated transport"/>
    <property type="evidence" value="ECO:0007669"/>
    <property type="project" value="UniProtKB-ARBA"/>
</dbReference>
<dbReference type="GO" id="GO:0005783">
    <property type="term" value="C:endoplasmic reticulum"/>
    <property type="evidence" value="ECO:0007669"/>
    <property type="project" value="UniProtKB-ARBA"/>
</dbReference>
<organism evidence="8 9">
    <name type="scientific">Edaphochlamys debaryana</name>
    <dbReference type="NCBI Taxonomy" id="47281"/>
    <lineage>
        <taxon>Eukaryota</taxon>
        <taxon>Viridiplantae</taxon>
        <taxon>Chlorophyta</taxon>
        <taxon>core chlorophytes</taxon>
        <taxon>Chlorophyceae</taxon>
        <taxon>CS clade</taxon>
        <taxon>Chlamydomonadales</taxon>
        <taxon>Chlamydomonadales incertae sedis</taxon>
        <taxon>Edaphochlamys</taxon>
    </lineage>
</organism>
<dbReference type="PANTHER" id="PTHR12859">
    <property type="entry name" value="PRA1 PROTEIN"/>
    <property type="match status" value="1"/>
</dbReference>
<dbReference type="EMBL" id="JAEHOE010000001">
    <property type="protein sequence ID" value="KAG2502112.1"/>
    <property type="molecule type" value="Genomic_DNA"/>
</dbReference>